<evidence type="ECO:0000313" key="1">
    <source>
        <dbReference type="EMBL" id="ELT92937.1"/>
    </source>
</evidence>
<dbReference type="InterPro" id="IPR052133">
    <property type="entry name" value="Immune_Signaling-Apoptosis_Reg"/>
</dbReference>
<sequence>MNDDRAMCELCDHEVRWFLGESGEGAICLACIVVILEEESELVVWKKPALRQLLQLLGTKQESFAQLLVDEARLSMHMCNCLLGLLTASDLCPLINEAVLMIVNCAQSPELVNCLLEVISQQCLVVQNYNKCVGHFSLVGRLASSIPAPFIEFVCGGLQQPESSVSLSAVSVLLPVFREPSSCAILTHLSEFLIGNLSRVLSQLPLNNQNALLGMLGLLIHSICNPLYMALIQGLLRVLLSAGITVTSSDLLAPMISSFKRLLLGAPSVVQSACVQCLMALLGSAHCESILLKVDVAGAESIVVALSNAVDSMSPDTVIQGLQLLSCILLKHRHGRLLPSAVAHQMLCALHSALKNPQRPLFQAATDAFLKMLTLDHLGCPVPFGQLLSMLNSIVSRIPVRQYKQTFDAAKKETKALNDLLTITSKACRFASACKDQPTSDASAFRVHSLVNFEADSLEDFSLGCQSILSLKCLPHLTNTDSTSFDALKNALNSIIDLSKVVPKNKFHEFAEKLADGGFISFCLQVKTKHGEALTQEVSKALTCVIHEIDSSVDADDLQKVIYFINWSSDSISEDIVSDGLLVLLKCAELHSDQVLSSEQLHFMLDAIWQQHASLHLLINSLHLIMMHDLKLSSASLLNLLAAIQQDTSTITEVLLQNPKYLTWVFSEEEIAETCGLPAVMFVLREVDVDVWTGVVQELAPQNNLFVKTCLELITVGSEVSLMLNIERILSPSILNAQTPIPDGVEHLIKSLPLLINSMFLNSDPCFHPGLASLLRLQSQVLQHQDDSNVKILFHVQNVLSRNELDENLEMAALNFIAMTSIHALLRKRTDSQLDIIHKGLNDQLIAACSAMMNTEMPVDIPLSSFADILPGPSSVGPLSLYASLLLSNGSSPKFIEKFTKSHHQCMLLIIQQNLAMMKCVAECETITKRIIEDFSSNEEKYREGSLEAALLEKNATEIMKKEAGRREGLHLKWGEVRMQDLHRTMLLNCLKEISLQLTL</sequence>
<keyword evidence="3" id="KW-1185">Reference proteome</keyword>
<accession>R7THK6</accession>
<name>R7THK6_CAPTE</name>
<dbReference type="PANTHER" id="PTHR12044">
    <property type="entry name" value="BCL2 INTERACTING MEDIATOR OF CELL DEATH"/>
    <property type="match status" value="1"/>
</dbReference>
<dbReference type="STRING" id="283909.R7THK6"/>
<evidence type="ECO:0000313" key="3">
    <source>
        <dbReference type="Proteomes" id="UP000014760"/>
    </source>
</evidence>
<dbReference type="OMA" id="RVCIHFI"/>
<dbReference type="HOGENOM" id="CLU_299807_0_0_1"/>
<dbReference type="AlphaFoldDB" id="R7THK6"/>
<reference evidence="3" key="1">
    <citation type="submission" date="2012-12" db="EMBL/GenBank/DDBJ databases">
        <authorList>
            <person name="Hellsten U."/>
            <person name="Grimwood J."/>
            <person name="Chapman J.A."/>
            <person name="Shapiro H."/>
            <person name="Aerts A."/>
            <person name="Otillar R.P."/>
            <person name="Terry A.Y."/>
            <person name="Boore J.L."/>
            <person name="Simakov O."/>
            <person name="Marletaz F."/>
            <person name="Cho S.-J."/>
            <person name="Edsinger-Gonzales E."/>
            <person name="Havlak P."/>
            <person name="Kuo D.-H."/>
            <person name="Larsson T."/>
            <person name="Lv J."/>
            <person name="Arendt D."/>
            <person name="Savage R."/>
            <person name="Osoegawa K."/>
            <person name="de Jong P."/>
            <person name="Lindberg D.R."/>
            <person name="Seaver E.C."/>
            <person name="Weisblat D.A."/>
            <person name="Putnam N.H."/>
            <person name="Grigoriev I.V."/>
            <person name="Rokhsar D.S."/>
        </authorList>
    </citation>
    <scope>NUCLEOTIDE SEQUENCE</scope>
    <source>
        <strain evidence="3">I ESC-2004</strain>
    </source>
</reference>
<reference evidence="1 3" key="2">
    <citation type="journal article" date="2013" name="Nature">
        <title>Insights into bilaterian evolution from three spiralian genomes.</title>
        <authorList>
            <person name="Simakov O."/>
            <person name="Marletaz F."/>
            <person name="Cho S.J."/>
            <person name="Edsinger-Gonzales E."/>
            <person name="Havlak P."/>
            <person name="Hellsten U."/>
            <person name="Kuo D.H."/>
            <person name="Larsson T."/>
            <person name="Lv J."/>
            <person name="Arendt D."/>
            <person name="Savage R."/>
            <person name="Osoegawa K."/>
            <person name="de Jong P."/>
            <person name="Grimwood J."/>
            <person name="Chapman J.A."/>
            <person name="Shapiro H."/>
            <person name="Aerts A."/>
            <person name="Otillar R.P."/>
            <person name="Terry A.Y."/>
            <person name="Boore J.L."/>
            <person name="Grigoriev I.V."/>
            <person name="Lindberg D.R."/>
            <person name="Seaver E.C."/>
            <person name="Weisblat D.A."/>
            <person name="Putnam N.H."/>
            <person name="Rokhsar D.S."/>
        </authorList>
    </citation>
    <scope>NUCLEOTIDE SEQUENCE</scope>
    <source>
        <strain evidence="1 3">I ESC-2004</strain>
    </source>
</reference>
<organism evidence="1">
    <name type="scientific">Capitella teleta</name>
    <name type="common">Polychaete worm</name>
    <dbReference type="NCBI Taxonomy" id="283909"/>
    <lineage>
        <taxon>Eukaryota</taxon>
        <taxon>Metazoa</taxon>
        <taxon>Spiralia</taxon>
        <taxon>Lophotrochozoa</taxon>
        <taxon>Annelida</taxon>
        <taxon>Polychaeta</taxon>
        <taxon>Sedentaria</taxon>
        <taxon>Scolecida</taxon>
        <taxon>Capitellidae</taxon>
        <taxon>Capitella</taxon>
    </lineage>
</organism>
<dbReference type="EMBL" id="KB309937">
    <property type="protein sequence ID" value="ELT92937.1"/>
    <property type="molecule type" value="Genomic_DNA"/>
</dbReference>
<reference evidence="2" key="3">
    <citation type="submission" date="2015-06" db="UniProtKB">
        <authorList>
            <consortium name="EnsemblMetazoa"/>
        </authorList>
    </citation>
    <scope>IDENTIFICATION</scope>
</reference>
<evidence type="ECO:0000313" key="2">
    <source>
        <dbReference type="EnsemblMetazoa" id="CapteP215788"/>
    </source>
</evidence>
<dbReference type="GO" id="GO:0007127">
    <property type="term" value="P:meiosis I"/>
    <property type="evidence" value="ECO:0007669"/>
    <property type="project" value="TreeGrafter"/>
</dbReference>
<dbReference type="EMBL" id="AMQN01013071">
    <property type="status" value="NOT_ANNOTATED_CDS"/>
    <property type="molecule type" value="Genomic_DNA"/>
</dbReference>
<gene>
    <name evidence="1" type="ORF">CAPTEDRAFT_215788</name>
</gene>
<proteinExistence type="predicted"/>
<dbReference type="OrthoDB" id="10015792at2759"/>
<dbReference type="PANTHER" id="PTHR12044:SF14">
    <property type="entry name" value="MEIOTIC DOUBLE-STRANDED BREAK FORMATION PROTEIN 1"/>
    <property type="match status" value="1"/>
</dbReference>
<protein>
    <submittedName>
        <fullName evidence="1 2">Uncharacterized protein</fullName>
    </submittedName>
</protein>
<dbReference type="EnsemblMetazoa" id="CapteT215788">
    <property type="protein sequence ID" value="CapteP215788"/>
    <property type="gene ID" value="CapteG215788"/>
</dbReference>
<dbReference type="Proteomes" id="UP000014760">
    <property type="component" value="Unassembled WGS sequence"/>
</dbReference>